<feature type="transmembrane region" description="Helical" evidence="2">
    <location>
        <begin position="247"/>
        <end position="268"/>
    </location>
</feature>
<keyword evidence="2" id="KW-0472">Membrane</keyword>
<dbReference type="PIRSF" id="PIRSF007580">
    <property type="entry name" value="UCP07580"/>
    <property type="match status" value="1"/>
</dbReference>
<dbReference type="RefSeq" id="WP_197311993.1">
    <property type="nucleotide sequence ID" value="NZ_JADZLT010000052.1"/>
</dbReference>
<dbReference type="InterPro" id="IPR016516">
    <property type="entry name" value="UCP07580"/>
</dbReference>
<dbReference type="EMBL" id="JADZLT010000052">
    <property type="protein sequence ID" value="MBH0238905.1"/>
    <property type="molecule type" value="Genomic_DNA"/>
</dbReference>
<sequence length="321" mass="36115">MSEQHRSGSGATPSGSGQGHGHSHLHGSDDIIPRDLHFDIAGNARRHWFGGDLIKTVLVDGLSIFLPEGERFFIRSLKHYASKLQDRELAKEINGYAVQEAFHTREHEEYNKAMAGLGYDVDEMEKPVRFILGKVTKPVHRLAITCAIEHLTATFSSMTLRHPDLLADAAPAYRRLWMWHALEELEHKAVAIDVFNEAMKDHSRWERYITRVTAMNGTIIPFLIIFLRNVPIYARADGVKTGVRFWLRFFWIVTVSPGFWRLCMLQFLRYYLPGFDPRNADDDELIRKGRAWLAADMPGGRAAPGGGSGPAPDGNPAGLAT</sequence>
<keyword evidence="4" id="KW-1185">Reference proteome</keyword>
<gene>
    <name evidence="3" type="ORF">I5731_13815</name>
</gene>
<dbReference type="GO" id="GO:0016787">
    <property type="term" value="F:hydrolase activity"/>
    <property type="evidence" value="ECO:0007669"/>
    <property type="project" value="UniProtKB-KW"/>
</dbReference>
<evidence type="ECO:0000256" key="2">
    <source>
        <dbReference type="SAM" id="Phobius"/>
    </source>
</evidence>
<evidence type="ECO:0000256" key="1">
    <source>
        <dbReference type="SAM" id="MobiDB-lite"/>
    </source>
</evidence>
<feature type="transmembrane region" description="Helical" evidence="2">
    <location>
        <begin position="208"/>
        <end position="227"/>
    </location>
</feature>
<dbReference type="Pfam" id="PF10118">
    <property type="entry name" value="Metal_hydrol"/>
    <property type="match status" value="1"/>
</dbReference>
<keyword evidence="3" id="KW-0378">Hydrolase</keyword>
<dbReference type="PANTHER" id="PTHR39456">
    <property type="entry name" value="METAL-DEPENDENT HYDROLASE"/>
    <property type="match status" value="1"/>
</dbReference>
<protein>
    <submittedName>
        <fullName evidence="3">Metal-dependent hydrolase</fullName>
    </submittedName>
</protein>
<keyword evidence="2" id="KW-0812">Transmembrane</keyword>
<dbReference type="Proteomes" id="UP000631694">
    <property type="component" value="Unassembled WGS sequence"/>
</dbReference>
<evidence type="ECO:0000313" key="4">
    <source>
        <dbReference type="Proteomes" id="UP000631694"/>
    </source>
</evidence>
<feature type="region of interest" description="Disordered" evidence="1">
    <location>
        <begin position="1"/>
        <end position="28"/>
    </location>
</feature>
<keyword evidence="2" id="KW-1133">Transmembrane helix</keyword>
<feature type="compositionally biased region" description="Low complexity" evidence="1">
    <location>
        <begin position="310"/>
        <end position="321"/>
    </location>
</feature>
<dbReference type="PANTHER" id="PTHR39456:SF1">
    <property type="entry name" value="METAL-DEPENDENT HYDROLASE"/>
    <property type="match status" value="1"/>
</dbReference>
<dbReference type="AlphaFoldDB" id="A0A931I282"/>
<proteinExistence type="predicted"/>
<evidence type="ECO:0000313" key="3">
    <source>
        <dbReference type="EMBL" id="MBH0238905.1"/>
    </source>
</evidence>
<accession>A0A931I282</accession>
<comment type="caution">
    <text evidence="3">The sequence shown here is derived from an EMBL/GenBank/DDBJ whole genome shotgun (WGS) entry which is preliminary data.</text>
</comment>
<name>A0A931I282_9HYPH</name>
<reference evidence="3" key="1">
    <citation type="submission" date="2020-12" db="EMBL/GenBank/DDBJ databases">
        <title>Methylobrevis albus sp. nov., isolated from fresh water lack sediment.</title>
        <authorList>
            <person name="Zou Q."/>
        </authorList>
    </citation>
    <scope>NUCLEOTIDE SEQUENCE</scope>
    <source>
        <strain evidence="3">L22</strain>
    </source>
</reference>
<feature type="region of interest" description="Disordered" evidence="1">
    <location>
        <begin position="297"/>
        <end position="321"/>
    </location>
</feature>
<organism evidence="3 4">
    <name type="scientific">Methylobrevis albus</name>
    <dbReference type="NCBI Taxonomy" id="2793297"/>
    <lineage>
        <taxon>Bacteria</taxon>
        <taxon>Pseudomonadati</taxon>
        <taxon>Pseudomonadota</taxon>
        <taxon>Alphaproteobacteria</taxon>
        <taxon>Hyphomicrobiales</taxon>
        <taxon>Pleomorphomonadaceae</taxon>
        <taxon>Methylobrevis</taxon>
    </lineage>
</organism>